<dbReference type="Proteomes" id="UP000199065">
    <property type="component" value="Unassembled WGS sequence"/>
</dbReference>
<accession>A0A1I2SFN3</accession>
<dbReference type="EMBL" id="FOPJ01000005">
    <property type="protein sequence ID" value="SFG51520.1"/>
    <property type="molecule type" value="Genomic_DNA"/>
</dbReference>
<sequence length="339" mass="37019">MSVRAYGIGEFPGTDIHLAADIITGETPDFPHLPQLSERGLGADAVGRSAAIIRHLSIDRGPRAWVLRDRPQLLTRRSWDLLEADLDACEETWGTRLPSLKTQVMGPWSLAVSIEVTNGHLVLSDAGARRDLSEALADGIAQHCAELARRFEDPAIHVQIDEPLIAQIAAGRIRGTTDFDELPPIRQEDLAQLIGRIAEKLRAEEHCASVMLNLCGQPVLWELLFHAGVGISEADTVQLSLDQLRTHHDLDNLARALSIPDLRVGLGLDLAAIDDEDADRTAATEIARLVDELGLSREVLTEGIDVHHAPAAAHYSGQAAIYRRLSRIASMLYRDAGDL</sequence>
<dbReference type="STRING" id="185761.SAMN05660282_01115"/>
<gene>
    <name evidence="1" type="ORF">SAMN05660282_01115</name>
</gene>
<dbReference type="RefSeq" id="WP_092285263.1">
    <property type="nucleotide sequence ID" value="NZ_FOPJ01000005.1"/>
</dbReference>
<evidence type="ECO:0008006" key="3">
    <source>
        <dbReference type="Google" id="ProtNLM"/>
    </source>
</evidence>
<dbReference type="InterPro" id="IPR038071">
    <property type="entry name" value="UROD/MetE-like_sf"/>
</dbReference>
<keyword evidence="2" id="KW-1185">Reference proteome</keyword>
<name>A0A1I2SFN3_9CORY</name>
<reference evidence="1 2" key="1">
    <citation type="submission" date="2016-10" db="EMBL/GenBank/DDBJ databases">
        <authorList>
            <person name="de Groot N.N."/>
        </authorList>
    </citation>
    <scope>NUCLEOTIDE SEQUENCE [LARGE SCALE GENOMIC DNA]</scope>
    <source>
        <strain>J11</strain>
        <strain evidence="2">PG 39</strain>
    </source>
</reference>
<evidence type="ECO:0000313" key="1">
    <source>
        <dbReference type="EMBL" id="SFG51520.1"/>
    </source>
</evidence>
<dbReference type="OrthoDB" id="5242426at2"/>
<organism evidence="1 2">
    <name type="scientific">Corynebacterium spheniscorum</name>
    <dbReference type="NCBI Taxonomy" id="185761"/>
    <lineage>
        <taxon>Bacteria</taxon>
        <taxon>Bacillati</taxon>
        <taxon>Actinomycetota</taxon>
        <taxon>Actinomycetes</taxon>
        <taxon>Mycobacteriales</taxon>
        <taxon>Corynebacteriaceae</taxon>
        <taxon>Corynebacterium</taxon>
    </lineage>
</organism>
<dbReference type="SUPFAM" id="SSF51726">
    <property type="entry name" value="UROD/MetE-like"/>
    <property type="match status" value="1"/>
</dbReference>
<dbReference type="AlphaFoldDB" id="A0A1I2SFN3"/>
<evidence type="ECO:0000313" key="2">
    <source>
        <dbReference type="Proteomes" id="UP000199065"/>
    </source>
</evidence>
<proteinExistence type="predicted"/>
<protein>
    <recommendedName>
        <fullName evidence="3">Cobalamin-independent synthase, Catalytic domain</fullName>
    </recommendedName>
</protein>
<dbReference type="Gene3D" id="3.20.20.210">
    <property type="match status" value="1"/>
</dbReference>